<gene>
    <name evidence="1" type="ORF">GCM10010528_06630</name>
</gene>
<comment type="caution">
    <text evidence="1">The sequence shown here is derived from an EMBL/GenBank/DDBJ whole genome shotgun (WGS) entry which is preliminary data.</text>
</comment>
<dbReference type="RefSeq" id="WP_290704452.1">
    <property type="nucleotide sequence ID" value="NZ_BAAAVS010000011.1"/>
</dbReference>
<dbReference type="CDD" id="cd07822">
    <property type="entry name" value="SRPBCC_4"/>
    <property type="match status" value="1"/>
</dbReference>
<dbReference type="InterPro" id="IPR019587">
    <property type="entry name" value="Polyketide_cyclase/dehydratase"/>
</dbReference>
<dbReference type="Pfam" id="PF10604">
    <property type="entry name" value="Polyketide_cyc2"/>
    <property type="match status" value="1"/>
</dbReference>
<evidence type="ECO:0000313" key="2">
    <source>
        <dbReference type="Proteomes" id="UP001501035"/>
    </source>
</evidence>
<keyword evidence="2" id="KW-1185">Reference proteome</keyword>
<dbReference type="SUPFAM" id="SSF55961">
    <property type="entry name" value="Bet v1-like"/>
    <property type="match status" value="1"/>
</dbReference>
<sequence>MSFVLEHSVEIGAPAATVWAVLTDFGAYGQWNPFVPRASCRLEPGGPIDMDVRLRGDTLRHQREFINRVDPGRSFSYSMRPAPLRLLRSVREQTVAPSGPGTCHYASHFQIDGLLVPVVEALLGGGMRRGFDDMTAGLKRRAEELGGGAKHPAAPRRR</sequence>
<accession>A0ABP6L3F3</accession>
<dbReference type="EMBL" id="BAAAVS010000011">
    <property type="protein sequence ID" value="GAA3027516.1"/>
    <property type="molecule type" value="Genomic_DNA"/>
</dbReference>
<organism evidence="1 2">
    <name type="scientific">Gordonia defluvii</name>
    <dbReference type="NCBI Taxonomy" id="283718"/>
    <lineage>
        <taxon>Bacteria</taxon>
        <taxon>Bacillati</taxon>
        <taxon>Actinomycetota</taxon>
        <taxon>Actinomycetes</taxon>
        <taxon>Mycobacteriales</taxon>
        <taxon>Gordoniaceae</taxon>
        <taxon>Gordonia</taxon>
    </lineage>
</organism>
<dbReference type="InterPro" id="IPR023393">
    <property type="entry name" value="START-like_dom_sf"/>
</dbReference>
<protein>
    <submittedName>
        <fullName evidence="1">SRPBCC domain-containing protein</fullName>
    </submittedName>
</protein>
<name>A0ABP6L3F3_9ACTN</name>
<proteinExistence type="predicted"/>
<evidence type="ECO:0000313" key="1">
    <source>
        <dbReference type="EMBL" id="GAA3027516.1"/>
    </source>
</evidence>
<dbReference type="Gene3D" id="3.30.530.20">
    <property type="match status" value="1"/>
</dbReference>
<dbReference type="Proteomes" id="UP001501035">
    <property type="component" value="Unassembled WGS sequence"/>
</dbReference>
<reference evidence="2" key="1">
    <citation type="journal article" date="2019" name="Int. J. Syst. Evol. Microbiol.">
        <title>The Global Catalogue of Microorganisms (GCM) 10K type strain sequencing project: providing services to taxonomists for standard genome sequencing and annotation.</title>
        <authorList>
            <consortium name="The Broad Institute Genomics Platform"/>
            <consortium name="The Broad Institute Genome Sequencing Center for Infectious Disease"/>
            <person name="Wu L."/>
            <person name="Ma J."/>
        </authorList>
    </citation>
    <scope>NUCLEOTIDE SEQUENCE [LARGE SCALE GENOMIC DNA]</scope>
    <source>
        <strain evidence="2">JCM 14234</strain>
    </source>
</reference>